<evidence type="ECO:0000259" key="3">
    <source>
        <dbReference type="Pfam" id="PF16653"/>
    </source>
</evidence>
<proteinExistence type="predicted"/>
<evidence type="ECO:0000256" key="1">
    <source>
        <dbReference type="ARBA" id="ARBA00023002"/>
    </source>
</evidence>
<name>A0A6I6ILI9_9RHOB</name>
<dbReference type="AlphaFoldDB" id="A0A6I6ILI9"/>
<dbReference type="InterPro" id="IPR051168">
    <property type="entry name" value="AASS"/>
</dbReference>
<accession>A0A6I6ILI9</accession>
<gene>
    <name evidence="4" type="ORF">EI983_01010</name>
</gene>
<dbReference type="GO" id="GO:0004753">
    <property type="term" value="F:saccharopine dehydrogenase activity"/>
    <property type="evidence" value="ECO:0007669"/>
    <property type="project" value="TreeGrafter"/>
</dbReference>
<dbReference type="Pfam" id="PF03435">
    <property type="entry name" value="Sacchrp_dh_NADP"/>
    <property type="match status" value="1"/>
</dbReference>
<sequence length="379" mass="41931">MTIHWCGTGLSAIPGLRRLIEAGHEVCVWNRTEAKARDAVGDLTDRIRVFDFDTLAAETQAGDVIVSMLPGDWHVPLAEMCINKGAHFVSSSYIAPEMRELHGKALLKGVSVVNEIGLDPGIDHLMAHHLMADYRASSAFDAENDLSFISYCGGIPKHPNPFRYKFSWSPLGVLKALRSPSRSIKAFTELNVARPWDAISSYIAPLASPESFEVYPNRDSIPFMDDYGFEPGWRVKEFVRGTLRLNGWAEAWKDVFAEVETLEGEAGDARLREMSNQFWTENAYDEGEPDRVVLCVALKAEKNGVPVYHKTFVMDAWGDARGTAMARLVSIPVAMAVEAVLAREIPAGVSPAPRDPKLVARFLGEVEKLAQHLQVVDHG</sequence>
<dbReference type="EMBL" id="CP034348">
    <property type="protein sequence ID" value="QGX96934.1"/>
    <property type="molecule type" value="Genomic_DNA"/>
</dbReference>
<feature type="domain" description="Saccharopine dehydrogenase NADP binding" evidence="2">
    <location>
        <begin position="20"/>
        <end position="113"/>
    </location>
</feature>
<dbReference type="KEGG" id="rom:EI983_01010"/>
<dbReference type="InterPro" id="IPR005097">
    <property type="entry name" value="Sacchrp_dh_NADP-bd"/>
</dbReference>
<dbReference type="PANTHER" id="PTHR11133:SF22">
    <property type="entry name" value="ALPHA-AMINOADIPIC SEMIALDEHYDE SYNTHASE, MITOCHONDRIAL"/>
    <property type="match status" value="1"/>
</dbReference>
<dbReference type="Gene3D" id="3.30.360.10">
    <property type="entry name" value="Dihydrodipicolinate Reductase, domain 2"/>
    <property type="match status" value="1"/>
</dbReference>
<dbReference type="RefSeq" id="WP_157705438.1">
    <property type="nucleotide sequence ID" value="NZ_CP034348.1"/>
</dbReference>
<dbReference type="SUPFAM" id="SSF55347">
    <property type="entry name" value="Glyceraldehyde-3-phosphate dehydrogenase-like, C-terminal domain"/>
    <property type="match status" value="1"/>
</dbReference>
<dbReference type="PANTHER" id="PTHR11133">
    <property type="entry name" value="SACCHAROPINE DEHYDROGENASE"/>
    <property type="match status" value="1"/>
</dbReference>
<dbReference type="Gene3D" id="3.40.50.720">
    <property type="entry name" value="NAD(P)-binding Rossmann-like Domain"/>
    <property type="match status" value="1"/>
</dbReference>
<dbReference type="Pfam" id="PF16653">
    <property type="entry name" value="Sacchrp_dh_C"/>
    <property type="match status" value="1"/>
</dbReference>
<dbReference type="OrthoDB" id="973788at2"/>
<dbReference type="GO" id="GO:0019878">
    <property type="term" value="P:lysine biosynthetic process via aminoadipic acid"/>
    <property type="evidence" value="ECO:0007669"/>
    <property type="project" value="TreeGrafter"/>
</dbReference>
<dbReference type="Proteomes" id="UP000428330">
    <property type="component" value="Chromosome"/>
</dbReference>
<reference evidence="5" key="1">
    <citation type="submission" date="2018-12" db="EMBL/GenBank/DDBJ databases">
        <title>Complete genome sequence of Roseovarius sp. MME-070.</title>
        <authorList>
            <person name="Nam Y.-D."/>
            <person name="Kang J."/>
            <person name="Chung W.-H."/>
            <person name="Park Y.S."/>
        </authorList>
    </citation>
    <scope>NUCLEOTIDE SEQUENCE [LARGE SCALE GENOMIC DNA]</scope>
    <source>
        <strain evidence="5">MME-070</strain>
    </source>
</reference>
<feature type="domain" description="Saccharopine dehydrogenase-like C-terminal" evidence="3">
    <location>
        <begin position="117"/>
        <end position="368"/>
    </location>
</feature>
<keyword evidence="1" id="KW-0560">Oxidoreductase</keyword>
<dbReference type="InterPro" id="IPR032095">
    <property type="entry name" value="Sacchrp_dh-like_C"/>
</dbReference>
<keyword evidence="5" id="KW-1185">Reference proteome</keyword>
<dbReference type="InterPro" id="IPR036291">
    <property type="entry name" value="NAD(P)-bd_dom_sf"/>
</dbReference>
<dbReference type="GO" id="GO:0005737">
    <property type="term" value="C:cytoplasm"/>
    <property type="evidence" value="ECO:0007669"/>
    <property type="project" value="TreeGrafter"/>
</dbReference>
<protein>
    <submittedName>
        <fullName evidence="4">Saccharopine dehydrogenase</fullName>
    </submittedName>
</protein>
<evidence type="ECO:0000313" key="4">
    <source>
        <dbReference type="EMBL" id="QGX96934.1"/>
    </source>
</evidence>
<dbReference type="SUPFAM" id="SSF51735">
    <property type="entry name" value="NAD(P)-binding Rossmann-fold domains"/>
    <property type="match status" value="1"/>
</dbReference>
<organism evidence="4 5">
    <name type="scientific">Roseovarius faecimaris</name>
    <dbReference type="NCBI Taxonomy" id="2494550"/>
    <lineage>
        <taxon>Bacteria</taxon>
        <taxon>Pseudomonadati</taxon>
        <taxon>Pseudomonadota</taxon>
        <taxon>Alphaproteobacteria</taxon>
        <taxon>Rhodobacterales</taxon>
        <taxon>Roseobacteraceae</taxon>
        <taxon>Roseovarius</taxon>
    </lineage>
</organism>
<evidence type="ECO:0000313" key="5">
    <source>
        <dbReference type="Proteomes" id="UP000428330"/>
    </source>
</evidence>
<evidence type="ECO:0000259" key="2">
    <source>
        <dbReference type="Pfam" id="PF03435"/>
    </source>
</evidence>